<evidence type="ECO:0000256" key="2">
    <source>
        <dbReference type="ARBA" id="ARBA00022737"/>
    </source>
</evidence>
<keyword evidence="3" id="KW-0863">Zinc-finger</keyword>
<dbReference type="EMBL" id="JAIWQS010000003">
    <property type="protein sequence ID" value="KAJ8769749.1"/>
    <property type="molecule type" value="Genomic_DNA"/>
</dbReference>
<name>A0AAV8TUI0_9ROSI</name>
<gene>
    <name evidence="6" type="ORF">K2173_005955</name>
</gene>
<reference evidence="6 7" key="1">
    <citation type="submission" date="2021-09" db="EMBL/GenBank/DDBJ databases">
        <title>Genomic insights and catalytic innovation underlie evolution of tropane alkaloids biosynthesis.</title>
        <authorList>
            <person name="Wang Y.-J."/>
            <person name="Tian T."/>
            <person name="Huang J.-P."/>
            <person name="Huang S.-X."/>
        </authorList>
    </citation>
    <scope>NUCLEOTIDE SEQUENCE [LARGE SCALE GENOMIC DNA]</scope>
    <source>
        <strain evidence="6">KIB-2018</strain>
        <tissue evidence="6">Leaf</tissue>
    </source>
</reference>
<dbReference type="InterPro" id="IPR004146">
    <property type="entry name" value="DC1"/>
</dbReference>
<comment type="caution">
    <text evidence="6">The sequence shown here is derived from an EMBL/GenBank/DDBJ whole genome shotgun (WGS) entry which is preliminary data.</text>
</comment>
<proteinExistence type="predicted"/>
<feature type="domain" description="Phorbol-ester/DAG-type" evidence="5">
    <location>
        <begin position="329"/>
        <end position="380"/>
    </location>
</feature>
<dbReference type="PANTHER" id="PTHR46288">
    <property type="entry name" value="PHORBOL-ESTER/DAG-TYPE DOMAIN-CONTAINING PROTEIN"/>
    <property type="match status" value="1"/>
</dbReference>
<keyword evidence="4" id="KW-0862">Zinc</keyword>
<dbReference type="SUPFAM" id="SSF57889">
    <property type="entry name" value="Cysteine-rich domain"/>
    <property type="match status" value="7"/>
</dbReference>
<evidence type="ECO:0000256" key="4">
    <source>
        <dbReference type="ARBA" id="ARBA00022833"/>
    </source>
</evidence>
<evidence type="ECO:0000259" key="5">
    <source>
        <dbReference type="PROSITE" id="PS50081"/>
    </source>
</evidence>
<evidence type="ECO:0000256" key="1">
    <source>
        <dbReference type="ARBA" id="ARBA00022723"/>
    </source>
</evidence>
<evidence type="ECO:0000313" key="7">
    <source>
        <dbReference type="Proteomes" id="UP001159364"/>
    </source>
</evidence>
<dbReference type="GO" id="GO:0008270">
    <property type="term" value="F:zinc ion binding"/>
    <property type="evidence" value="ECO:0007669"/>
    <property type="project" value="UniProtKB-KW"/>
</dbReference>
<feature type="domain" description="Phorbol-ester/DAG-type" evidence="5">
    <location>
        <begin position="126"/>
        <end position="173"/>
    </location>
</feature>
<dbReference type="Gene3D" id="3.30.60.20">
    <property type="match status" value="1"/>
</dbReference>
<evidence type="ECO:0000313" key="6">
    <source>
        <dbReference type="EMBL" id="KAJ8769749.1"/>
    </source>
</evidence>
<dbReference type="PROSITE" id="PS50081">
    <property type="entry name" value="ZF_DAG_PE_2"/>
    <property type="match status" value="3"/>
</dbReference>
<feature type="domain" description="Phorbol-ester/DAG-type" evidence="5">
    <location>
        <begin position="727"/>
        <end position="768"/>
    </location>
</feature>
<organism evidence="6 7">
    <name type="scientific">Erythroxylum novogranatense</name>
    <dbReference type="NCBI Taxonomy" id="1862640"/>
    <lineage>
        <taxon>Eukaryota</taxon>
        <taxon>Viridiplantae</taxon>
        <taxon>Streptophyta</taxon>
        <taxon>Embryophyta</taxon>
        <taxon>Tracheophyta</taxon>
        <taxon>Spermatophyta</taxon>
        <taxon>Magnoliopsida</taxon>
        <taxon>eudicotyledons</taxon>
        <taxon>Gunneridae</taxon>
        <taxon>Pentapetalae</taxon>
        <taxon>rosids</taxon>
        <taxon>fabids</taxon>
        <taxon>Malpighiales</taxon>
        <taxon>Erythroxylaceae</taxon>
        <taxon>Erythroxylum</taxon>
    </lineage>
</organism>
<dbReference type="Proteomes" id="UP001159364">
    <property type="component" value="Linkage Group LG03"/>
</dbReference>
<dbReference type="InterPro" id="IPR001965">
    <property type="entry name" value="Znf_PHD"/>
</dbReference>
<accession>A0AAV8TUI0</accession>
<evidence type="ECO:0000256" key="3">
    <source>
        <dbReference type="ARBA" id="ARBA00022771"/>
    </source>
</evidence>
<keyword evidence="2" id="KW-0677">Repeat</keyword>
<dbReference type="PANTHER" id="PTHR46288:SF27">
    <property type="entry name" value="CYSTEINE_HISTIDINE-RICH C1 DOMAIN FAMILY PROTEIN"/>
    <property type="match status" value="1"/>
</dbReference>
<sequence>MEILQHFSHEHALTFCETKFKEILQKVSDLLLSEEQKVFRWEENEYVSSQCYQQEKLEDAAEKENETLNGYEEAPVCDGCYNLIDGPAYFCETCPDFWLHQSCASLPFELVHPLHSPHPLNLLINPHVSKCSRFSEFYICDKCRNICLGFGYHCSECQFSLDIQCALSPTSDCQLLSGDCSLGPPQTEAEISHFSHEHTLALFKFNREKEIMDSMECKECKSGCGMPFTVSGLVYGCFNCRFYLHQACAAIPREIQHPFHRQHQLVLDYQRNRIRKFICDECRDVSQLFMASCNHCEFRLDFKCVLYTSAKDEQRSKLHSARTKFHHFSHRHAVHLFNSRNKLPNKCDGCELLLSGPVFGCLDCSFYLHKSCAEAPKKIRHPYHASHPLQIQFVTGSKKSCGACHRAYWGLAYLCFDCDFSLHILCAIKSLKVVGALNHKCHQHNLYYFVADHIPHSLGYVPCSICGKACEGCFYICLDCNSCYHLECIPIPPEILVPDHHMHSLTLMDPLVGVDVDESQEYYCFACEQERDPTYHAYYCQQCSYTAHIECILSLEFKEAEYQFEVQEEDEKEQEDHVTYPVFAEFSNPQCKKQIQIKDCKNDHVLIFCPERMKEYCYGCKQRMHGKGYSCADCEISLHKECAELPLQIKHSLHSSHPLNLVPSNDKRRFTCSGCSYFSCGDISYVCNQCMFVLDIKCASAISPVGDRSKKMEEKERKATIYHFSHEHKLTFAYFLVESQVYCIMCDTMISGPGYHCGDCEFFLHESCCDTPQYIQHPFHLPHQLELSLWGYMDACYACNFPFGRCVFYSCKECNFRLHVRCSKYLTSSFKHAGHKHNFFYFVAKDLRDVTKFIGCQECGKHCSSSFYRCTECKINLHLECIPIPKEVKGSCHIHSLSLMGSDTEDRCEEYYCHACENLRNPKHDIYSCKRCPYTAHIGCVLNEVTNV</sequence>
<dbReference type="InterPro" id="IPR002219">
    <property type="entry name" value="PKC_DAG/PE"/>
</dbReference>
<dbReference type="Pfam" id="PF03107">
    <property type="entry name" value="C1_2"/>
    <property type="match status" value="5"/>
</dbReference>
<keyword evidence="7" id="KW-1185">Reference proteome</keyword>
<dbReference type="SMART" id="SM00249">
    <property type="entry name" value="PHD"/>
    <property type="match status" value="6"/>
</dbReference>
<dbReference type="InterPro" id="IPR046349">
    <property type="entry name" value="C1-like_sf"/>
</dbReference>
<protein>
    <recommendedName>
        <fullName evidence="5">Phorbol-ester/DAG-type domain-containing protein</fullName>
    </recommendedName>
</protein>
<keyword evidence="1" id="KW-0479">Metal-binding</keyword>
<dbReference type="AlphaFoldDB" id="A0AAV8TUI0"/>
<dbReference type="SMART" id="SM00109">
    <property type="entry name" value="C1"/>
    <property type="match status" value="7"/>
</dbReference>